<evidence type="ECO:0000313" key="2">
    <source>
        <dbReference type="Proteomes" id="UP000276133"/>
    </source>
</evidence>
<organism evidence="1 2">
    <name type="scientific">Brachionus plicatilis</name>
    <name type="common">Marine rotifer</name>
    <name type="synonym">Brachionus muelleri</name>
    <dbReference type="NCBI Taxonomy" id="10195"/>
    <lineage>
        <taxon>Eukaryota</taxon>
        <taxon>Metazoa</taxon>
        <taxon>Spiralia</taxon>
        <taxon>Gnathifera</taxon>
        <taxon>Rotifera</taxon>
        <taxon>Eurotatoria</taxon>
        <taxon>Monogononta</taxon>
        <taxon>Pseudotrocha</taxon>
        <taxon>Ploima</taxon>
        <taxon>Brachionidae</taxon>
        <taxon>Brachionus</taxon>
    </lineage>
</organism>
<accession>A0A3M7P6Q5</accession>
<sequence length="85" mass="10340">MYISNEQTQDMENLNFKVTSSFGDNNINKQELVRLLYYSLDEKRLKYYRSIIRDNSNIKWNDFVAKSKGLYLRQDKDQQLMNEFK</sequence>
<name>A0A3M7P6Q5_BRAPC</name>
<gene>
    <name evidence="1" type="ORF">BpHYR1_002581</name>
</gene>
<reference evidence="1 2" key="1">
    <citation type="journal article" date="2018" name="Sci. Rep.">
        <title>Genomic signatures of local adaptation to the degree of environmental predictability in rotifers.</title>
        <authorList>
            <person name="Franch-Gras L."/>
            <person name="Hahn C."/>
            <person name="Garcia-Roger E.M."/>
            <person name="Carmona M.J."/>
            <person name="Serra M."/>
            <person name="Gomez A."/>
        </authorList>
    </citation>
    <scope>NUCLEOTIDE SEQUENCE [LARGE SCALE GENOMIC DNA]</scope>
    <source>
        <strain evidence="1">HYR1</strain>
    </source>
</reference>
<evidence type="ECO:0000313" key="1">
    <source>
        <dbReference type="EMBL" id="RMZ94801.1"/>
    </source>
</evidence>
<protein>
    <submittedName>
        <fullName evidence="1">Uncharacterized protein</fullName>
    </submittedName>
</protein>
<dbReference type="AlphaFoldDB" id="A0A3M7P6Q5"/>
<keyword evidence="2" id="KW-1185">Reference proteome</keyword>
<dbReference type="EMBL" id="REGN01012795">
    <property type="protein sequence ID" value="RMZ94801.1"/>
    <property type="molecule type" value="Genomic_DNA"/>
</dbReference>
<dbReference type="Proteomes" id="UP000276133">
    <property type="component" value="Unassembled WGS sequence"/>
</dbReference>
<comment type="caution">
    <text evidence="1">The sequence shown here is derived from an EMBL/GenBank/DDBJ whole genome shotgun (WGS) entry which is preliminary data.</text>
</comment>
<proteinExistence type="predicted"/>